<feature type="domain" description="PilZ" evidence="1">
    <location>
        <begin position="11"/>
        <end position="81"/>
    </location>
</feature>
<keyword evidence="3" id="KW-1185">Reference proteome</keyword>
<evidence type="ECO:0000313" key="2">
    <source>
        <dbReference type="EMBL" id="MBB3983533.1"/>
    </source>
</evidence>
<dbReference type="SUPFAM" id="SSF141371">
    <property type="entry name" value="PilZ domain-like"/>
    <property type="match status" value="1"/>
</dbReference>
<name>A0A7W6DPA2_9SPHN</name>
<dbReference type="RefSeq" id="WP_183956466.1">
    <property type="nucleotide sequence ID" value="NZ_JACIEB010000009.1"/>
</dbReference>
<dbReference type="Pfam" id="PF07238">
    <property type="entry name" value="PilZ"/>
    <property type="match status" value="1"/>
</dbReference>
<proteinExistence type="predicted"/>
<evidence type="ECO:0000313" key="3">
    <source>
        <dbReference type="Proteomes" id="UP000552757"/>
    </source>
</evidence>
<evidence type="ECO:0000259" key="1">
    <source>
        <dbReference type="Pfam" id="PF07238"/>
    </source>
</evidence>
<gene>
    <name evidence="2" type="ORF">GGR44_003224</name>
</gene>
<accession>A0A7W6DPA2</accession>
<dbReference type="InterPro" id="IPR009875">
    <property type="entry name" value="PilZ_domain"/>
</dbReference>
<sequence length="110" mass="12539">MPDKQWNGRTERRRDPRYVADINGRLLWDGMNQPVNIVDISRYGALLDSRYPPPVGTRVTLIADGLERTGTVIWLGVDQCGILLSRAVEPLRVIRERPVRTKSITVRAML</sequence>
<dbReference type="EMBL" id="JACIEB010000009">
    <property type="protein sequence ID" value="MBB3983533.1"/>
    <property type="molecule type" value="Genomic_DNA"/>
</dbReference>
<protein>
    <recommendedName>
        <fullName evidence="1">PilZ domain-containing protein</fullName>
    </recommendedName>
</protein>
<dbReference type="Proteomes" id="UP000552757">
    <property type="component" value="Unassembled WGS sequence"/>
</dbReference>
<dbReference type="AlphaFoldDB" id="A0A7W6DPA2"/>
<reference evidence="2 3" key="1">
    <citation type="submission" date="2020-08" db="EMBL/GenBank/DDBJ databases">
        <title>Genomic Encyclopedia of Type Strains, Phase IV (KMG-IV): sequencing the most valuable type-strain genomes for metagenomic binning, comparative biology and taxonomic classification.</title>
        <authorList>
            <person name="Goeker M."/>
        </authorList>
    </citation>
    <scope>NUCLEOTIDE SEQUENCE [LARGE SCALE GENOMIC DNA]</scope>
    <source>
        <strain evidence="2 3">DSM 29348</strain>
    </source>
</reference>
<dbReference type="GO" id="GO:0035438">
    <property type="term" value="F:cyclic-di-GMP binding"/>
    <property type="evidence" value="ECO:0007669"/>
    <property type="project" value="InterPro"/>
</dbReference>
<organism evidence="2 3">
    <name type="scientific">Sphingobium fontiphilum</name>
    <dbReference type="NCBI Taxonomy" id="944425"/>
    <lineage>
        <taxon>Bacteria</taxon>
        <taxon>Pseudomonadati</taxon>
        <taxon>Pseudomonadota</taxon>
        <taxon>Alphaproteobacteria</taxon>
        <taxon>Sphingomonadales</taxon>
        <taxon>Sphingomonadaceae</taxon>
        <taxon>Sphingobium</taxon>
    </lineage>
</organism>
<comment type="caution">
    <text evidence="2">The sequence shown here is derived from an EMBL/GenBank/DDBJ whole genome shotgun (WGS) entry which is preliminary data.</text>
</comment>